<dbReference type="EMBL" id="JXLP01000005">
    <property type="protein sequence ID" value="KIL79057.1"/>
    <property type="molecule type" value="Genomic_DNA"/>
</dbReference>
<feature type="region of interest" description="Disordered" evidence="1">
    <location>
        <begin position="1"/>
        <end position="58"/>
    </location>
</feature>
<feature type="compositionally biased region" description="Polar residues" evidence="1">
    <location>
        <begin position="8"/>
        <end position="21"/>
    </location>
</feature>
<feature type="compositionally biased region" description="Basic and acidic residues" evidence="1">
    <location>
        <begin position="43"/>
        <end position="52"/>
    </location>
</feature>
<proteinExistence type="predicted"/>
<dbReference type="Proteomes" id="UP000031982">
    <property type="component" value="Unassembled WGS sequence"/>
</dbReference>
<comment type="caution">
    <text evidence="2">The sequence shown here is derived from an EMBL/GenBank/DDBJ whole genome shotgun (WGS) entry which is preliminary data.</text>
</comment>
<evidence type="ECO:0000313" key="2">
    <source>
        <dbReference type="EMBL" id="KIL79057.1"/>
    </source>
</evidence>
<organism evidence="2 3">
    <name type="scientific">Bacillus badius</name>
    <dbReference type="NCBI Taxonomy" id="1455"/>
    <lineage>
        <taxon>Bacteria</taxon>
        <taxon>Bacillati</taxon>
        <taxon>Bacillota</taxon>
        <taxon>Bacilli</taxon>
        <taxon>Bacillales</taxon>
        <taxon>Bacillaceae</taxon>
        <taxon>Pseudobacillus</taxon>
    </lineage>
</organism>
<reference evidence="2 3" key="1">
    <citation type="submission" date="2015-01" db="EMBL/GenBank/DDBJ databases">
        <title>Genome Assembly of Bacillus badius MTCC 1458.</title>
        <authorList>
            <person name="Verma A."/>
            <person name="Khatri I."/>
            <person name="Mual P."/>
            <person name="Subramanian S."/>
            <person name="Krishnamurthi S."/>
        </authorList>
    </citation>
    <scope>NUCLEOTIDE SEQUENCE [LARGE SCALE GENOMIC DNA]</scope>
    <source>
        <strain evidence="2 3">MTCC 1458</strain>
    </source>
</reference>
<evidence type="ECO:0000256" key="1">
    <source>
        <dbReference type="SAM" id="MobiDB-lite"/>
    </source>
</evidence>
<sequence length="58" mass="6273">MDSLSPLYPSSQAQRQYTAQTDGGAFKCKKEKAETGRSASRKSGSERIKDADPSFSAD</sequence>
<accession>A0ABR5AWG6</accession>
<name>A0ABR5AWG6_BACBA</name>
<protein>
    <submittedName>
        <fullName evidence="2">Uncharacterized protein</fullName>
    </submittedName>
</protein>
<gene>
    <name evidence="2" type="ORF">SD77_3858</name>
</gene>
<evidence type="ECO:0000313" key="3">
    <source>
        <dbReference type="Proteomes" id="UP000031982"/>
    </source>
</evidence>
<keyword evidence="3" id="KW-1185">Reference proteome</keyword>